<dbReference type="InterPro" id="IPR014729">
    <property type="entry name" value="Rossmann-like_a/b/a_fold"/>
</dbReference>
<dbReference type="InterPro" id="IPR012094">
    <property type="entry name" value="tRNA_Ile_lys_synt"/>
</dbReference>
<evidence type="ECO:0000256" key="3">
    <source>
        <dbReference type="ARBA" id="ARBA00022598"/>
    </source>
</evidence>
<comment type="catalytic activity">
    <reaction evidence="7 8">
        <text>cytidine(34) in tRNA(Ile2) + L-lysine + ATP = lysidine(34) in tRNA(Ile2) + AMP + diphosphate + H(+)</text>
        <dbReference type="Rhea" id="RHEA:43744"/>
        <dbReference type="Rhea" id="RHEA-COMP:10625"/>
        <dbReference type="Rhea" id="RHEA-COMP:10670"/>
        <dbReference type="ChEBI" id="CHEBI:15378"/>
        <dbReference type="ChEBI" id="CHEBI:30616"/>
        <dbReference type="ChEBI" id="CHEBI:32551"/>
        <dbReference type="ChEBI" id="CHEBI:33019"/>
        <dbReference type="ChEBI" id="CHEBI:82748"/>
        <dbReference type="ChEBI" id="CHEBI:83665"/>
        <dbReference type="ChEBI" id="CHEBI:456215"/>
        <dbReference type="EC" id="6.3.4.19"/>
    </reaction>
</comment>
<evidence type="ECO:0000313" key="11">
    <source>
        <dbReference type="Proteomes" id="UP001596170"/>
    </source>
</evidence>
<dbReference type="GO" id="GO:0032267">
    <property type="term" value="F:tRNA(Ile)-lysidine synthase activity"/>
    <property type="evidence" value="ECO:0007669"/>
    <property type="project" value="UniProtKB-EC"/>
</dbReference>
<evidence type="ECO:0000256" key="7">
    <source>
        <dbReference type="ARBA" id="ARBA00048539"/>
    </source>
</evidence>
<dbReference type="RefSeq" id="WP_377733722.1">
    <property type="nucleotide sequence ID" value="NZ_JBHSRI010000011.1"/>
</dbReference>
<dbReference type="NCBIfam" id="TIGR02433">
    <property type="entry name" value="lysidine_TilS_C"/>
    <property type="match status" value="1"/>
</dbReference>
<keyword evidence="3 8" id="KW-0436">Ligase</keyword>
<dbReference type="Gene3D" id="3.30.465.60">
    <property type="match status" value="1"/>
</dbReference>
<comment type="similarity">
    <text evidence="8">Belongs to the tRNA(Ile)-lysidine synthase family.</text>
</comment>
<dbReference type="EC" id="6.3.4.19" evidence="8"/>
<comment type="subcellular location">
    <subcellularLocation>
        <location evidence="1 8">Cytoplasm</location>
    </subcellularLocation>
</comment>
<gene>
    <name evidence="8 10" type="primary">tilS</name>
    <name evidence="10" type="ORF">ACFPYN_09230</name>
</gene>
<feature type="binding site" evidence="8">
    <location>
        <begin position="28"/>
        <end position="33"/>
    </location>
    <ligand>
        <name>ATP</name>
        <dbReference type="ChEBI" id="CHEBI:30616"/>
    </ligand>
</feature>
<sequence length="462" mass="53318">MDFRNDVFSYIQKDNLISKGDRLLVACSGGADSIALLTFLHKQKDSLAIEIGCIHANHGLRGEESDVDERFVKSVCDNWNIPFHSTTLAIQSILLRENGNLQDICRRERYHFFEQVMEECNYSKLVVAHHADDQVESVLMGLTRGTRSNGMYAKRQFGTGKLIRPFLSVTRKQIEQYLNEQHITYREDSSNKKDTYTRNRFRHHIVPLVQEENPNVSVAITKWTQQQQQDEQLLDKLAVTEYEKIIRSSATHSLTIDLEQFQGIEVALQKRVVLLLLNYLYPTESLWLSHSLIDQIHNQCLERDGSSEIHLPNGRKGFRHYSTMRFSLDEASTPTTPTESVIVMGEWVTVGLDLRIKMINREAAINRDNGWYVTLNLSELPIHVRGRQPGDRLLLKGMEESKRLSRLMIDEKVPRHNRQAVQLLVTHQGEIIGVPGVRLGSRFTKQPHEGWTHQFMIEKESH</sequence>
<comment type="domain">
    <text evidence="8">The N-terminal region contains the highly conserved SGGXDS motif, predicted to be a P-loop motif involved in ATP binding.</text>
</comment>
<organism evidence="10 11">
    <name type="scientific">Paenisporosarcina macmurdoensis</name>
    <dbReference type="NCBI Taxonomy" id="212659"/>
    <lineage>
        <taxon>Bacteria</taxon>
        <taxon>Bacillati</taxon>
        <taxon>Bacillota</taxon>
        <taxon>Bacilli</taxon>
        <taxon>Bacillales</taxon>
        <taxon>Caryophanaceae</taxon>
        <taxon>Paenisporosarcina</taxon>
    </lineage>
</organism>
<dbReference type="InterPro" id="IPR011063">
    <property type="entry name" value="TilS/TtcA_N"/>
</dbReference>
<dbReference type="Pfam" id="PF01171">
    <property type="entry name" value="ATP_bind_3"/>
    <property type="match status" value="1"/>
</dbReference>
<name>A0ABW1L6K9_9BACL</name>
<comment type="caution">
    <text evidence="10">The sequence shown here is derived from an EMBL/GenBank/DDBJ whole genome shotgun (WGS) entry which is preliminary data.</text>
</comment>
<feature type="domain" description="Lysidine-tRNA(Ile) synthetase C-terminal" evidence="9">
    <location>
        <begin position="382"/>
        <end position="457"/>
    </location>
</feature>
<dbReference type="Proteomes" id="UP001596170">
    <property type="component" value="Unassembled WGS sequence"/>
</dbReference>
<evidence type="ECO:0000256" key="5">
    <source>
        <dbReference type="ARBA" id="ARBA00022741"/>
    </source>
</evidence>
<evidence type="ECO:0000256" key="6">
    <source>
        <dbReference type="ARBA" id="ARBA00022840"/>
    </source>
</evidence>
<dbReference type="Gene3D" id="3.40.50.620">
    <property type="entry name" value="HUPs"/>
    <property type="match status" value="1"/>
</dbReference>
<evidence type="ECO:0000256" key="8">
    <source>
        <dbReference type="HAMAP-Rule" id="MF_01161"/>
    </source>
</evidence>
<evidence type="ECO:0000256" key="1">
    <source>
        <dbReference type="ARBA" id="ARBA00004496"/>
    </source>
</evidence>
<evidence type="ECO:0000313" key="10">
    <source>
        <dbReference type="EMBL" id="MFC6039601.1"/>
    </source>
</evidence>
<dbReference type="PANTHER" id="PTHR43033:SF1">
    <property type="entry name" value="TRNA(ILE)-LYSIDINE SYNTHASE-RELATED"/>
    <property type="match status" value="1"/>
</dbReference>
<dbReference type="CDD" id="cd01992">
    <property type="entry name" value="TilS_N"/>
    <property type="match status" value="1"/>
</dbReference>
<reference evidence="11" key="1">
    <citation type="journal article" date="2019" name="Int. J. Syst. Evol. Microbiol.">
        <title>The Global Catalogue of Microorganisms (GCM) 10K type strain sequencing project: providing services to taxonomists for standard genome sequencing and annotation.</title>
        <authorList>
            <consortium name="The Broad Institute Genomics Platform"/>
            <consortium name="The Broad Institute Genome Sequencing Center for Infectious Disease"/>
            <person name="Wu L."/>
            <person name="Ma J."/>
        </authorList>
    </citation>
    <scope>NUCLEOTIDE SEQUENCE [LARGE SCALE GENOMIC DNA]</scope>
    <source>
        <strain evidence="11">CCUG 54527</strain>
    </source>
</reference>
<dbReference type="SUPFAM" id="SSF82829">
    <property type="entry name" value="MesJ substrate recognition domain-like"/>
    <property type="match status" value="1"/>
</dbReference>
<dbReference type="InterPro" id="IPR012796">
    <property type="entry name" value="Lysidine-tRNA-synth_C"/>
</dbReference>
<protein>
    <recommendedName>
        <fullName evidence="8">tRNA(Ile)-lysidine synthase</fullName>
        <ecNumber evidence="8">6.3.4.19</ecNumber>
    </recommendedName>
    <alternativeName>
        <fullName evidence="8">tRNA(Ile)-2-lysyl-cytidine synthase</fullName>
    </alternativeName>
    <alternativeName>
        <fullName evidence="8">tRNA(Ile)-lysidine synthetase</fullName>
    </alternativeName>
</protein>
<evidence type="ECO:0000256" key="4">
    <source>
        <dbReference type="ARBA" id="ARBA00022694"/>
    </source>
</evidence>
<keyword evidence="6 8" id="KW-0067">ATP-binding</keyword>
<accession>A0ABW1L6K9</accession>
<dbReference type="SUPFAM" id="SSF56037">
    <property type="entry name" value="PheT/TilS domain"/>
    <property type="match status" value="1"/>
</dbReference>
<proteinExistence type="inferred from homology"/>
<dbReference type="PANTHER" id="PTHR43033">
    <property type="entry name" value="TRNA(ILE)-LYSIDINE SYNTHASE-RELATED"/>
    <property type="match status" value="1"/>
</dbReference>
<dbReference type="InterPro" id="IPR012795">
    <property type="entry name" value="tRNA_Ile_lys_synt_N"/>
</dbReference>
<keyword evidence="4 8" id="KW-0819">tRNA processing</keyword>
<keyword evidence="2 8" id="KW-0963">Cytoplasm</keyword>
<dbReference type="EMBL" id="JBHSRI010000011">
    <property type="protein sequence ID" value="MFC6039601.1"/>
    <property type="molecule type" value="Genomic_DNA"/>
</dbReference>
<keyword evidence="11" id="KW-1185">Reference proteome</keyword>
<keyword evidence="5 8" id="KW-0547">Nucleotide-binding</keyword>
<dbReference type="NCBIfam" id="TIGR02432">
    <property type="entry name" value="lysidine_TilS_N"/>
    <property type="match status" value="1"/>
</dbReference>
<comment type="function">
    <text evidence="8">Ligates lysine onto the cytidine present at position 34 of the AUA codon-specific tRNA(Ile) that contains the anticodon CAU, in an ATP-dependent manner. Cytidine is converted to lysidine, thus changing the amino acid specificity of the tRNA from methionine to isoleucine.</text>
</comment>
<dbReference type="SUPFAM" id="SSF52402">
    <property type="entry name" value="Adenine nucleotide alpha hydrolases-like"/>
    <property type="match status" value="1"/>
</dbReference>
<dbReference type="HAMAP" id="MF_01161">
    <property type="entry name" value="tRNA_Ile_lys_synt"/>
    <property type="match status" value="1"/>
</dbReference>
<evidence type="ECO:0000259" key="9">
    <source>
        <dbReference type="SMART" id="SM00977"/>
    </source>
</evidence>
<dbReference type="SMART" id="SM00977">
    <property type="entry name" value="TilS_C"/>
    <property type="match status" value="1"/>
</dbReference>
<evidence type="ECO:0000256" key="2">
    <source>
        <dbReference type="ARBA" id="ARBA00022490"/>
    </source>
</evidence>
<dbReference type="Pfam" id="PF11734">
    <property type="entry name" value="TilS_C"/>
    <property type="match status" value="1"/>
</dbReference>